<dbReference type="SUPFAM" id="SSF52058">
    <property type="entry name" value="L domain-like"/>
    <property type="match status" value="1"/>
</dbReference>
<reference evidence="9 10" key="1">
    <citation type="submission" date="2017-03" db="EMBL/GenBank/DDBJ databases">
        <title>Genome Survey of Euroglyphus maynei.</title>
        <authorList>
            <person name="Arlian L.G."/>
            <person name="Morgan M.S."/>
            <person name="Rider S.D."/>
        </authorList>
    </citation>
    <scope>NUCLEOTIDE SEQUENCE [LARGE SCALE GENOMIC DNA]</scope>
    <source>
        <strain evidence="9">Arlian Lab</strain>
        <tissue evidence="9">Whole body</tissue>
    </source>
</reference>
<feature type="signal peptide" evidence="6">
    <location>
        <begin position="1"/>
        <end position="18"/>
    </location>
</feature>
<evidence type="ECO:0000256" key="6">
    <source>
        <dbReference type="SAM" id="SignalP"/>
    </source>
</evidence>
<dbReference type="AlphaFoldDB" id="A0A1Y3BQI5"/>
<dbReference type="Pfam" id="PF07679">
    <property type="entry name" value="I-set"/>
    <property type="match status" value="1"/>
</dbReference>
<keyword evidence="1" id="KW-0433">Leucine-rich repeat</keyword>
<dbReference type="PROSITE" id="PS51450">
    <property type="entry name" value="LRR"/>
    <property type="match status" value="3"/>
</dbReference>
<proteinExistence type="predicted"/>
<evidence type="ECO:0000256" key="3">
    <source>
        <dbReference type="ARBA" id="ARBA00022737"/>
    </source>
</evidence>
<dbReference type="InterPro" id="IPR007110">
    <property type="entry name" value="Ig-like_dom"/>
</dbReference>
<sequence>MVINSIVIGLLMLTIATAQSTIPDENSIHLDRNLLEQIGGENLPSFDMLDLTNRMIHTIQPGVFNETKHLKTLKLSNNRLEIIERNWLTESLTNLERLILRKNRITKFGLLAFDNLKSLRVLDIRHNRIGNLIDGTFWGLNNLKHLLLDYNHVTTIRYGWTYGLESLERLSLKFNQINAIEVDAYKPFSQRLLHLDLRSNRLQKITMLTLDSLTQLKWLDLSNNSINEIHPKSFRLLKNLVLLDLSENELTGGFNEDGELFIGFEKSLKHLSLNSNDIRKITVNSFYQLHSLITLNLSSNPIITIERESLDEITNIEKLFVKNLNLTCDCHAKWLYFWLKLLSPMVRDPIAHQLRCSRPDKWQMVSFMDIDFNDLQCFDDDYADDDGDDELTTEHYFSNQIKGMAPYFVNETVNITGQLGQSVWIECPAFGIPKPNVSLSRYDKSLKFMAAIEHRIDIKITDDGRNLFIIEPLTLDDVGYYNCNAWNENGEINSQFYLSIIIDDEHDQSNNDEKYSILSLPPINNDGDENNDNEISPLPSCKLNLSDTVDNNGNQENIYPNINMETFKVS</sequence>
<name>A0A1Y3BQI5_EURMA</name>
<gene>
    <name evidence="9" type="ORF">BLA29_001604</name>
</gene>
<dbReference type="SMART" id="SM00408">
    <property type="entry name" value="IGc2"/>
    <property type="match status" value="1"/>
</dbReference>
<keyword evidence="4" id="KW-1015">Disulfide bond</keyword>
<dbReference type="SUPFAM" id="SSF48726">
    <property type="entry name" value="Immunoglobulin"/>
    <property type="match status" value="1"/>
</dbReference>
<feature type="domain" description="Ig-like" evidence="8">
    <location>
        <begin position="406"/>
        <end position="499"/>
    </location>
</feature>
<evidence type="ECO:0000256" key="5">
    <source>
        <dbReference type="ARBA" id="ARBA00023319"/>
    </source>
</evidence>
<evidence type="ECO:0000256" key="4">
    <source>
        <dbReference type="ARBA" id="ARBA00023157"/>
    </source>
</evidence>
<dbReference type="InterPro" id="IPR001357">
    <property type="entry name" value="BRCT_dom"/>
</dbReference>
<dbReference type="PANTHER" id="PTHR24366">
    <property type="entry name" value="IG(IMMUNOGLOBULIN) AND LRR(LEUCINE RICH REPEAT) DOMAINS"/>
    <property type="match status" value="1"/>
</dbReference>
<dbReference type="PRINTS" id="PR00019">
    <property type="entry name" value="LEURICHRPT"/>
</dbReference>
<dbReference type="InterPro" id="IPR003598">
    <property type="entry name" value="Ig_sub2"/>
</dbReference>
<dbReference type="SMART" id="SM00369">
    <property type="entry name" value="LRR_TYP"/>
    <property type="match status" value="8"/>
</dbReference>
<dbReference type="EMBL" id="MUJZ01004503">
    <property type="protein sequence ID" value="OTF83240.1"/>
    <property type="molecule type" value="Genomic_DNA"/>
</dbReference>
<dbReference type="InterPro" id="IPR013783">
    <property type="entry name" value="Ig-like_fold"/>
</dbReference>
<dbReference type="SMART" id="SM00365">
    <property type="entry name" value="LRR_SD22"/>
    <property type="match status" value="6"/>
</dbReference>
<dbReference type="Gene3D" id="3.80.10.10">
    <property type="entry name" value="Ribonuclease Inhibitor"/>
    <property type="match status" value="3"/>
</dbReference>
<dbReference type="SMART" id="SM00409">
    <property type="entry name" value="IG"/>
    <property type="match status" value="1"/>
</dbReference>
<dbReference type="Pfam" id="PF13855">
    <property type="entry name" value="LRR_8"/>
    <property type="match status" value="4"/>
</dbReference>
<keyword evidence="5" id="KW-0393">Immunoglobulin domain</keyword>
<dbReference type="Proteomes" id="UP000194236">
    <property type="component" value="Unassembled WGS sequence"/>
</dbReference>
<protein>
    <recommendedName>
        <fullName evidence="11">Leucine rich repeat containing protein</fullName>
    </recommendedName>
</protein>
<feature type="chain" id="PRO_5010997456" description="Leucine rich repeat containing protein" evidence="6">
    <location>
        <begin position="19"/>
        <end position="570"/>
    </location>
</feature>
<dbReference type="Gene3D" id="2.60.40.10">
    <property type="entry name" value="Immunoglobulins"/>
    <property type="match status" value="1"/>
</dbReference>
<keyword evidence="10" id="KW-1185">Reference proteome</keyword>
<dbReference type="InterPro" id="IPR001611">
    <property type="entry name" value="Leu-rich_rpt"/>
</dbReference>
<dbReference type="InterPro" id="IPR036179">
    <property type="entry name" value="Ig-like_dom_sf"/>
</dbReference>
<dbReference type="InterPro" id="IPR003591">
    <property type="entry name" value="Leu-rich_rpt_typical-subtyp"/>
</dbReference>
<dbReference type="FunFam" id="3.80.10.10:FF:001164">
    <property type="entry name" value="GH01279p"/>
    <property type="match status" value="1"/>
</dbReference>
<dbReference type="PROSITE" id="PS50172">
    <property type="entry name" value="BRCT"/>
    <property type="match status" value="1"/>
</dbReference>
<keyword evidence="2 6" id="KW-0732">Signal</keyword>
<evidence type="ECO:0000313" key="10">
    <source>
        <dbReference type="Proteomes" id="UP000194236"/>
    </source>
</evidence>
<evidence type="ECO:0000256" key="2">
    <source>
        <dbReference type="ARBA" id="ARBA00022729"/>
    </source>
</evidence>
<keyword evidence="3" id="KW-0677">Repeat</keyword>
<evidence type="ECO:0000313" key="9">
    <source>
        <dbReference type="EMBL" id="OTF83240.1"/>
    </source>
</evidence>
<comment type="caution">
    <text evidence="9">The sequence shown here is derived from an EMBL/GenBank/DDBJ whole genome shotgun (WGS) entry which is preliminary data.</text>
</comment>
<organism evidence="9 10">
    <name type="scientific">Euroglyphus maynei</name>
    <name type="common">Mayne's house dust mite</name>
    <dbReference type="NCBI Taxonomy" id="6958"/>
    <lineage>
        <taxon>Eukaryota</taxon>
        <taxon>Metazoa</taxon>
        <taxon>Ecdysozoa</taxon>
        <taxon>Arthropoda</taxon>
        <taxon>Chelicerata</taxon>
        <taxon>Arachnida</taxon>
        <taxon>Acari</taxon>
        <taxon>Acariformes</taxon>
        <taxon>Sarcoptiformes</taxon>
        <taxon>Astigmata</taxon>
        <taxon>Psoroptidia</taxon>
        <taxon>Analgoidea</taxon>
        <taxon>Pyroglyphidae</taxon>
        <taxon>Pyroglyphinae</taxon>
        <taxon>Euroglyphus</taxon>
    </lineage>
</organism>
<evidence type="ECO:0000256" key="1">
    <source>
        <dbReference type="ARBA" id="ARBA00022614"/>
    </source>
</evidence>
<feature type="domain" description="BRCT" evidence="7">
    <location>
        <begin position="32"/>
        <end position="105"/>
    </location>
</feature>
<evidence type="ECO:0000259" key="8">
    <source>
        <dbReference type="PROSITE" id="PS50835"/>
    </source>
</evidence>
<dbReference type="InterPro" id="IPR032675">
    <property type="entry name" value="LRR_dom_sf"/>
</dbReference>
<dbReference type="PANTHER" id="PTHR24366:SF170">
    <property type="entry name" value="RE50361P"/>
    <property type="match status" value="1"/>
</dbReference>
<dbReference type="FunFam" id="2.60.40.10:FF:000032">
    <property type="entry name" value="palladin isoform X1"/>
    <property type="match status" value="1"/>
</dbReference>
<dbReference type="OrthoDB" id="10061535at2759"/>
<evidence type="ECO:0008006" key="11">
    <source>
        <dbReference type="Google" id="ProtNLM"/>
    </source>
</evidence>
<dbReference type="InterPro" id="IPR013098">
    <property type="entry name" value="Ig_I-set"/>
</dbReference>
<evidence type="ECO:0000259" key="7">
    <source>
        <dbReference type="PROSITE" id="PS50172"/>
    </source>
</evidence>
<dbReference type="PROSITE" id="PS50835">
    <property type="entry name" value="IG_LIKE"/>
    <property type="match status" value="1"/>
</dbReference>
<dbReference type="InterPro" id="IPR003599">
    <property type="entry name" value="Ig_sub"/>
</dbReference>
<accession>A0A1Y3BQI5</accession>